<feature type="transmembrane region" description="Helical" evidence="1">
    <location>
        <begin position="108"/>
        <end position="129"/>
    </location>
</feature>
<accession>H2XWB8</accession>
<sequence length="161" mass="17452">MLCDNGRAHFNVSCKSPELNVTFGSFHERELTVVCIFESWTPPNFQDMDCHYTLVTTKSALSASEPATTGTATTSAPKTLTSSTTALNIVGPMKSSSQSEGLSGGAKAGIVIGVVLLLIALVIGVMYLLQNPEYRPSLIRIFWKQHEPDAIDMQPQPLHDN</sequence>
<reference evidence="2" key="4">
    <citation type="submission" date="2025-09" db="UniProtKB">
        <authorList>
            <consortium name="Ensembl"/>
        </authorList>
    </citation>
    <scope>IDENTIFICATION</scope>
</reference>
<keyword evidence="3" id="KW-1185">Reference proteome</keyword>
<reference evidence="3" key="1">
    <citation type="journal article" date="2002" name="Science">
        <title>The draft genome of Ciona intestinalis: insights into chordate and vertebrate origins.</title>
        <authorList>
            <person name="Dehal P."/>
            <person name="Satou Y."/>
            <person name="Campbell R.K."/>
            <person name="Chapman J."/>
            <person name="Degnan B."/>
            <person name="De Tomaso A."/>
            <person name="Davidson B."/>
            <person name="Di Gregorio A."/>
            <person name="Gelpke M."/>
            <person name="Goodstein D.M."/>
            <person name="Harafuji N."/>
            <person name="Hastings K.E."/>
            <person name="Ho I."/>
            <person name="Hotta K."/>
            <person name="Huang W."/>
            <person name="Kawashima T."/>
            <person name="Lemaire P."/>
            <person name="Martinez D."/>
            <person name="Meinertzhagen I.A."/>
            <person name="Necula S."/>
            <person name="Nonaka M."/>
            <person name="Putnam N."/>
            <person name="Rash S."/>
            <person name="Saiga H."/>
            <person name="Satake M."/>
            <person name="Terry A."/>
            <person name="Yamada L."/>
            <person name="Wang H.G."/>
            <person name="Awazu S."/>
            <person name="Azumi K."/>
            <person name="Boore J."/>
            <person name="Branno M."/>
            <person name="Chin-Bow S."/>
            <person name="DeSantis R."/>
            <person name="Doyle S."/>
            <person name="Francino P."/>
            <person name="Keys D.N."/>
            <person name="Haga S."/>
            <person name="Hayashi H."/>
            <person name="Hino K."/>
            <person name="Imai K.S."/>
            <person name="Inaba K."/>
            <person name="Kano S."/>
            <person name="Kobayashi K."/>
            <person name="Kobayashi M."/>
            <person name="Lee B.I."/>
            <person name="Makabe K.W."/>
            <person name="Manohar C."/>
            <person name="Matassi G."/>
            <person name="Medina M."/>
            <person name="Mochizuki Y."/>
            <person name="Mount S."/>
            <person name="Morishita T."/>
            <person name="Miura S."/>
            <person name="Nakayama A."/>
            <person name="Nishizaka S."/>
            <person name="Nomoto H."/>
            <person name="Ohta F."/>
            <person name="Oishi K."/>
            <person name="Rigoutsos I."/>
            <person name="Sano M."/>
            <person name="Sasaki A."/>
            <person name="Sasakura Y."/>
            <person name="Shoguchi E."/>
            <person name="Shin-i T."/>
            <person name="Spagnuolo A."/>
            <person name="Stainier D."/>
            <person name="Suzuki M.M."/>
            <person name="Tassy O."/>
            <person name="Takatori N."/>
            <person name="Tokuoka M."/>
            <person name="Yagi K."/>
            <person name="Yoshizaki F."/>
            <person name="Wada S."/>
            <person name="Zhang C."/>
            <person name="Hyatt P.D."/>
            <person name="Larimer F."/>
            <person name="Detter C."/>
            <person name="Doggett N."/>
            <person name="Glavina T."/>
            <person name="Hawkins T."/>
            <person name="Richardson P."/>
            <person name="Lucas S."/>
            <person name="Kohara Y."/>
            <person name="Levine M."/>
            <person name="Satoh N."/>
            <person name="Rokhsar D.S."/>
        </authorList>
    </citation>
    <scope>NUCLEOTIDE SEQUENCE [LARGE SCALE GENOMIC DNA]</scope>
</reference>
<evidence type="ECO:0000256" key="1">
    <source>
        <dbReference type="SAM" id="Phobius"/>
    </source>
</evidence>
<dbReference type="AlphaFoldDB" id="H2XWB8"/>
<dbReference type="Proteomes" id="UP000008144">
    <property type="component" value="Chromosome 5"/>
</dbReference>
<organism evidence="2 3">
    <name type="scientific">Ciona intestinalis</name>
    <name type="common">Transparent sea squirt</name>
    <name type="synonym">Ascidia intestinalis</name>
    <dbReference type="NCBI Taxonomy" id="7719"/>
    <lineage>
        <taxon>Eukaryota</taxon>
        <taxon>Metazoa</taxon>
        <taxon>Chordata</taxon>
        <taxon>Tunicata</taxon>
        <taxon>Ascidiacea</taxon>
        <taxon>Phlebobranchia</taxon>
        <taxon>Cionidae</taxon>
        <taxon>Ciona</taxon>
    </lineage>
</organism>
<keyword evidence="1" id="KW-0812">Transmembrane</keyword>
<dbReference type="GeneTree" id="ENSGT00710000108012"/>
<keyword evidence="1" id="KW-1133">Transmembrane helix</keyword>
<evidence type="ECO:0000313" key="3">
    <source>
        <dbReference type="Proteomes" id="UP000008144"/>
    </source>
</evidence>
<name>H2XWB8_CIOIN</name>
<dbReference type="HOGENOM" id="CLU_1643095_0_0_1"/>
<dbReference type="Ensembl" id="ENSCINT00000031078.1">
    <property type="protein sequence ID" value="ENSCINP00000033952.1"/>
    <property type="gene ID" value="ENSCING00000022307.1"/>
</dbReference>
<protein>
    <submittedName>
        <fullName evidence="2">Uncharacterized protein</fullName>
    </submittedName>
</protein>
<evidence type="ECO:0000313" key="2">
    <source>
        <dbReference type="Ensembl" id="ENSCINP00000033952.1"/>
    </source>
</evidence>
<dbReference type="EMBL" id="EAAA01002227">
    <property type="status" value="NOT_ANNOTATED_CDS"/>
    <property type="molecule type" value="Genomic_DNA"/>
</dbReference>
<reference evidence="2" key="2">
    <citation type="journal article" date="2008" name="Genome Biol.">
        <title>Improved genome assembly and evidence-based global gene model set for the chordate Ciona intestinalis: new insight into intron and operon populations.</title>
        <authorList>
            <person name="Satou Y."/>
            <person name="Mineta K."/>
            <person name="Ogasawara M."/>
            <person name="Sasakura Y."/>
            <person name="Shoguchi E."/>
            <person name="Ueno K."/>
            <person name="Yamada L."/>
            <person name="Matsumoto J."/>
            <person name="Wasserscheid J."/>
            <person name="Dewar K."/>
            <person name="Wiley G.B."/>
            <person name="Macmil S.L."/>
            <person name="Roe B.A."/>
            <person name="Zeller R.W."/>
            <person name="Hastings K.E."/>
            <person name="Lemaire P."/>
            <person name="Lindquist E."/>
            <person name="Endo T."/>
            <person name="Hotta K."/>
            <person name="Inaba K."/>
        </authorList>
    </citation>
    <scope>NUCLEOTIDE SEQUENCE [LARGE SCALE GENOMIC DNA]</scope>
    <source>
        <strain evidence="2">wild type</strain>
    </source>
</reference>
<reference evidence="2" key="3">
    <citation type="submission" date="2025-08" db="UniProtKB">
        <authorList>
            <consortium name="Ensembl"/>
        </authorList>
    </citation>
    <scope>IDENTIFICATION</scope>
</reference>
<proteinExistence type="predicted"/>
<keyword evidence="1" id="KW-0472">Membrane</keyword>
<dbReference type="InParanoid" id="H2XWB8"/>